<dbReference type="Proteomes" id="UP000054018">
    <property type="component" value="Unassembled WGS sequence"/>
</dbReference>
<protein>
    <submittedName>
        <fullName evidence="1">Uncharacterized protein</fullName>
    </submittedName>
</protein>
<organism evidence="1 2">
    <name type="scientific">Pisolithus microcarpus 441</name>
    <dbReference type="NCBI Taxonomy" id="765257"/>
    <lineage>
        <taxon>Eukaryota</taxon>
        <taxon>Fungi</taxon>
        <taxon>Dikarya</taxon>
        <taxon>Basidiomycota</taxon>
        <taxon>Agaricomycotina</taxon>
        <taxon>Agaricomycetes</taxon>
        <taxon>Agaricomycetidae</taxon>
        <taxon>Boletales</taxon>
        <taxon>Sclerodermatineae</taxon>
        <taxon>Pisolithaceae</taxon>
        <taxon>Pisolithus</taxon>
    </lineage>
</organism>
<reference evidence="2" key="2">
    <citation type="submission" date="2015-01" db="EMBL/GenBank/DDBJ databases">
        <title>Evolutionary Origins and Diversification of the Mycorrhizal Mutualists.</title>
        <authorList>
            <consortium name="DOE Joint Genome Institute"/>
            <consortium name="Mycorrhizal Genomics Consortium"/>
            <person name="Kohler A."/>
            <person name="Kuo A."/>
            <person name="Nagy L.G."/>
            <person name="Floudas D."/>
            <person name="Copeland A."/>
            <person name="Barry K.W."/>
            <person name="Cichocki N."/>
            <person name="Veneault-Fourrey C."/>
            <person name="LaButti K."/>
            <person name="Lindquist E.A."/>
            <person name="Lipzen A."/>
            <person name="Lundell T."/>
            <person name="Morin E."/>
            <person name="Murat C."/>
            <person name="Riley R."/>
            <person name="Ohm R."/>
            <person name="Sun H."/>
            <person name="Tunlid A."/>
            <person name="Henrissat B."/>
            <person name="Grigoriev I.V."/>
            <person name="Hibbett D.S."/>
            <person name="Martin F."/>
        </authorList>
    </citation>
    <scope>NUCLEOTIDE SEQUENCE [LARGE SCALE GENOMIC DNA]</scope>
    <source>
        <strain evidence="2">441</strain>
    </source>
</reference>
<accession>A0A0C9YKF4</accession>
<dbReference type="HOGENOM" id="CLU_2850554_0_0_1"/>
<proteinExistence type="predicted"/>
<evidence type="ECO:0000313" key="1">
    <source>
        <dbReference type="EMBL" id="KIK17141.1"/>
    </source>
</evidence>
<name>A0A0C9YKF4_9AGAM</name>
<dbReference type="EMBL" id="KN833837">
    <property type="protein sequence ID" value="KIK17141.1"/>
    <property type="molecule type" value="Genomic_DNA"/>
</dbReference>
<gene>
    <name evidence="1" type="ORF">PISMIDRAFT_685601</name>
</gene>
<sequence length="65" mass="7313">MARDAFAIRRIALEQVTIQSHPIGRMPIRLPGLSPWPHTHLLTDHHKCHLSSGFMLLATTDSFAL</sequence>
<reference evidence="1 2" key="1">
    <citation type="submission" date="2014-04" db="EMBL/GenBank/DDBJ databases">
        <authorList>
            <consortium name="DOE Joint Genome Institute"/>
            <person name="Kuo A."/>
            <person name="Kohler A."/>
            <person name="Costa M.D."/>
            <person name="Nagy L.G."/>
            <person name="Floudas D."/>
            <person name="Copeland A."/>
            <person name="Barry K.W."/>
            <person name="Cichocki N."/>
            <person name="Veneault-Fourrey C."/>
            <person name="LaButti K."/>
            <person name="Lindquist E.A."/>
            <person name="Lipzen A."/>
            <person name="Lundell T."/>
            <person name="Morin E."/>
            <person name="Murat C."/>
            <person name="Sun H."/>
            <person name="Tunlid A."/>
            <person name="Henrissat B."/>
            <person name="Grigoriev I.V."/>
            <person name="Hibbett D.S."/>
            <person name="Martin F."/>
            <person name="Nordberg H.P."/>
            <person name="Cantor M.N."/>
            <person name="Hua S.X."/>
        </authorList>
    </citation>
    <scope>NUCLEOTIDE SEQUENCE [LARGE SCALE GENOMIC DNA]</scope>
    <source>
        <strain evidence="1 2">441</strain>
    </source>
</reference>
<dbReference type="AlphaFoldDB" id="A0A0C9YKF4"/>
<keyword evidence="2" id="KW-1185">Reference proteome</keyword>
<evidence type="ECO:0000313" key="2">
    <source>
        <dbReference type="Proteomes" id="UP000054018"/>
    </source>
</evidence>